<keyword evidence="6" id="KW-0479">Metal-binding</keyword>
<comment type="caution">
    <text evidence="9">The sequence shown here is derived from an EMBL/GenBank/DDBJ whole genome shotgun (WGS) entry which is preliminary data.</text>
</comment>
<dbReference type="Proteomes" id="UP001595632">
    <property type="component" value="Unassembled WGS sequence"/>
</dbReference>
<sequence length="350" mass="37636">MKFLDLAKVYIRSGAGGNGAVSFRREKFVEYGGPDGGDGGRGGDVIAEAVDGLNTLIDFRYQQHFFAKNGQGGMGRQRTGKDGDDIILRVPVGTEILDEDEETVLADLTEVGDRVLLAKGGNGGFGNLHFSSSTNRAPRHANPGQPAIERTLWLRLKLIADVGLLGLPNAGKSTFLAATSNARPKIADYPFTTLHPNLGVVGVDNAEFVVADIPGLIEGAHEGRGIGDLFLGHIERCAVLLHLVDGTADEVAEDYQTIITELEAYGEGLADKPRITALNKIDSLDDELREMQREALEEAVGGPVMMMSGVSGEGLTDVLRALKAEIDDNRLRYKKAEEAEDDEEDGSWHP</sequence>
<dbReference type="InterPro" id="IPR031167">
    <property type="entry name" value="G_OBG"/>
</dbReference>
<evidence type="ECO:0000256" key="2">
    <source>
        <dbReference type="ARBA" id="ARBA00022741"/>
    </source>
</evidence>
<feature type="binding site" evidence="6">
    <location>
        <begin position="279"/>
        <end position="282"/>
    </location>
    <ligand>
        <name>GTP</name>
        <dbReference type="ChEBI" id="CHEBI:37565"/>
    </ligand>
</feature>
<dbReference type="Gene3D" id="2.70.210.12">
    <property type="entry name" value="GTP1/OBG domain"/>
    <property type="match status" value="1"/>
</dbReference>
<evidence type="ECO:0000259" key="7">
    <source>
        <dbReference type="PROSITE" id="PS51710"/>
    </source>
</evidence>
<feature type="binding site" evidence="6">
    <location>
        <begin position="212"/>
        <end position="215"/>
    </location>
    <ligand>
        <name>GTP</name>
        <dbReference type="ChEBI" id="CHEBI:37565"/>
    </ligand>
</feature>
<keyword evidence="10" id="KW-1185">Reference proteome</keyword>
<dbReference type="InterPro" id="IPR006169">
    <property type="entry name" value="GTP1_OBG_dom"/>
</dbReference>
<evidence type="ECO:0000256" key="5">
    <source>
        <dbReference type="ARBA" id="ARBA00023134"/>
    </source>
</evidence>
<evidence type="ECO:0000259" key="8">
    <source>
        <dbReference type="PROSITE" id="PS51883"/>
    </source>
</evidence>
<dbReference type="InterPro" id="IPR006073">
    <property type="entry name" value="GTP-bd"/>
</dbReference>
<feature type="domain" description="OBG-type G" evidence="7">
    <location>
        <begin position="160"/>
        <end position="327"/>
    </location>
</feature>
<evidence type="ECO:0000256" key="6">
    <source>
        <dbReference type="HAMAP-Rule" id="MF_01454"/>
    </source>
</evidence>
<dbReference type="PANTHER" id="PTHR11702:SF31">
    <property type="entry name" value="MITOCHONDRIAL RIBOSOME-ASSOCIATED GTPASE 2"/>
    <property type="match status" value="1"/>
</dbReference>
<accession>A0ABV7GTY3</accession>
<feature type="binding site" evidence="6">
    <location>
        <position position="173"/>
    </location>
    <ligand>
        <name>Mg(2+)</name>
        <dbReference type="ChEBI" id="CHEBI:18420"/>
    </ligand>
</feature>
<keyword evidence="5 6" id="KW-0342">GTP-binding</keyword>
<evidence type="ECO:0000256" key="1">
    <source>
        <dbReference type="ARBA" id="ARBA00007699"/>
    </source>
</evidence>
<comment type="subunit">
    <text evidence="6">Monomer.</text>
</comment>
<dbReference type="Pfam" id="PF01018">
    <property type="entry name" value="GTP1_OBG"/>
    <property type="match status" value="1"/>
</dbReference>
<evidence type="ECO:0000313" key="10">
    <source>
        <dbReference type="Proteomes" id="UP001595632"/>
    </source>
</evidence>
<protein>
    <recommendedName>
        <fullName evidence="6">GTPase Obg</fullName>
        <ecNumber evidence="6">3.6.5.-</ecNumber>
    </recommendedName>
    <alternativeName>
        <fullName evidence="6">GTP-binding protein Obg</fullName>
    </alternativeName>
</protein>
<dbReference type="InterPro" id="IPR006074">
    <property type="entry name" value="GTP1-OBG_CS"/>
</dbReference>
<keyword evidence="3 6" id="KW-0378">Hydrolase</keyword>
<keyword evidence="2 6" id="KW-0547">Nucleotide-binding</keyword>
<dbReference type="HAMAP" id="MF_01454">
    <property type="entry name" value="GTPase_Obg"/>
    <property type="match status" value="1"/>
</dbReference>
<dbReference type="InterPro" id="IPR036726">
    <property type="entry name" value="GTP1_OBG_dom_sf"/>
</dbReference>
<dbReference type="SUPFAM" id="SSF52540">
    <property type="entry name" value="P-loop containing nucleoside triphosphate hydrolases"/>
    <property type="match status" value="1"/>
</dbReference>
<dbReference type="NCBIfam" id="NF008955">
    <property type="entry name" value="PRK12297.1"/>
    <property type="match status" value="1"/>
</dbReference>
<keyword evidence="6" id="KW-0963">Cytoplasm</keyword>
<dbReference type="EMBL" id="JBHRTB010000010">
    <property type="protein sequence ID" value="MFC3143768.1"/>
    <property type="molecule type" value="Genomic_DNA"/>
</dbReference>
<feature type="binding site" evidence="6">
    <location>
        <position position="193"/>
    </location>
    <ligand>
        <name>Mg(2+)</name>
        <dbReference type="ChEBI" id="CHEBI:18420"/>
    </ligand>
</feature>
<dbReference type="PIRSF" id="PIRSF002401">
    <property type="entry name" value="GTP_bd_Obg/CgtA"/>
    <property type="match status" value="1"/>
</dbReference>
<name>A0ABV7GTY3_9RHOB</name>
<feature type="binding site" evidence="6">
    <location>
        <begin position="191"/>
        <end position="195"/>
    </location>
    <ligand>
        <name>GTP</name>
        <dbReference type="ChEBI" id="CHEBI:37565"/>
    </ligand>
</feature>
<comment type="function">
    <text evidence="6">An essential GTPase which binds GTP, GDP and possibly (p)ppGpp with moderate affinity, with high nucleotide exchange rates and a fairly low GTP hydrolysis rate. Plays a role in control of the cell cycle, stress response, ribosome biogenesis and in those bacteria that undergo differentiation, in morphogenesis control.</text>
</comment>
<feature type="domain" description="Obg" evidence="8">
    <location>
        <begin position="1"/>
        <end position="159"/>
    </location>
</feature>
<dbReference type="Gene3D" id="3.40.50.300">
    <property type="entry name" value="P-loop containing nucleotide triphosphate hydrolases"/>
    <property type="match status" value="1"/>
</dbReference>
<comment type="similarity">
    <text evidence="1 6">Belongs to the TRAFAC class OBG-HflX-like GTPase superfamily. OBG GTPase family.</text>
</comment>
<gene>
    <name evidence="9" type="primary">obgE</name>
    <name evidence="6" type="synonym">obg</name>
    <name evidence="9" type="ORF">ACFOGP_13690</name>
</gene>
<feature type="binding site" evidence="6">
    <location>
        <begin position="166"/>
        <end position="173"/>
    </location>
    <ligand>
        <name>GTP</name>
        <dbReference type="ChEBI" id="CHEBI:37565"/>
    </ligand>
</feature>
<dbReference type="InterPro" id="IPR014100">
    <property type="entry name" value="GTP-bd_Obg/CgtA"/>
</dbReference>
<evidence type="ECO:0000256" key="3">
    <source>
        <dbReference type="ARBA" id="ARBA00022801"/>
    </source>
</evidence>
<proteinExistence type="inferred from homology"/>
<dbReference type="PRINTS" id="PR00326">
    <property type="entry name" value="GTP1OBG"/>
</dbReference>
<dbReference type="EC" id="3.6.5.-" evidence="6"/>
<dbReference type="CDD" id="cd01898">
    <property type="entry name" value="Obg"/>
    <property type="match status" value="1"/>
</dbReference>
<dbReference type="SUPFAM" id="SSF82051">
    <property type="entry name" value="Obg GTP-binding protein N-terminal domain"/>
    <property type="match status" value="1"/>
</dbReference>
<comment type="cofactor">
    <cofactor evidence="6">
        <name>Mg(2+)</name>
        <dbReference type="ChEBI" id="CHEBI:18420"/>
    </cofactor>
</comment>
<reference evidence="10" key="1">
    <citation type="journal article" date="2019" name="Int. J. Syst. Evol. Microbiol.">
        <title>The Global Catalogue of Microorganisms (GCM) 10K type strain sequencing project: providing services to taxonomists for standard genome sequencing and annotation.</title>
        <authorList>
            <consortium name="The Broad Institute Genomics Platform"/>
            <consortium name="The Broad Institute Genome Sequencing Center for Infectious Disease"/>
            <person name="Wu L."/>
            <person name="Ma J."/>
        </authorList>
    </citation>
    <scope>NUCLEOTIDE SEQUENCE [LARGE SCALE GENOMIC DNA]</scope>
    <source>
        <strain evidence="10">KCTC 52366</strain>
    </source>
</reference>
<dbReference type="InterPro" id="IPR027417">
    <property type="entry name" value="P-loop_NTPase"/>
</dbReference>
<evidence type="ECO:0000313" key="9">
    <source>
        <dbReference type="EMBL" id="MFC3143768.1"/>
    </source>
</evidence>
<dbReference type="PROSITE" id="PS51883">
    <property type="entry name" value="OBG"/>
    <property type="match status" value="1"/>
</dbReference>
<dbReference type="NCBIfam" id="TIGR02729">
    <property type="entry name" value="Obg_CgtA"/>
    <property type="match status" value="1"/>
</dbReference>
<dbReference type="NCBIfam" id="NF008956">
    <property type="entry name" value="PRK12299.1"/>
    <property type="match status" value="1"/>
</dbReference>
<comment type="subcellular location">
    <subcellularLocation>
        <location evidence="6">Cytoplasm</location>
    </subcellularLocation>
</comment>
<dbReference type="InterPro" id="IPR045086">
    <property type="entry name" value="OBG_GTPase"/>
</dbReference>
<feature type="binding site" evidence="6">
    <location>
        <begin position="308"/>
        <end position="310"/>
    </location>
    <ligand>
        <name>GTP</name>
        <dbReference type="ChEBI" id="CHEBI:37565"/>
    </ligand>
</feature>
<dbReference type="PANTHER" id="PTHR11702">
    <property type="entry name" value="DEVELOPMENTALLY REGULATED GTP-BINDING PROTEIN-RELATED"/>
    <property type="match status" value="1"/>
</dbReference>
<dbReference type="Pfam" id="PF01926">
    <property type="entry name" value="MMR_HSR1"/>
    <property type="match status" value="1"/>
</dbReference>
<dbReference type="RefSeq" id="WP_275631042.1">
    <property type="nucleotide sequence ID" value="NZ_JARGYD010000001.1"/>
</dbReference>
<keyword evidence="4 6" id="KW-0460">Magnesium</keyword>
<evidence type="ECO:0000256" key="4">
    <source>
        <dbReference type="ARBA" id="ARBA00022842"/>
    </source>
</evidence>
<organism evidence="9 10">
    <name type="scientific">Psychromarinibacter halotolerans</name>
    <dbReference type="NCBI Taxonomy" id="1775175"/>
    <lineage>
        <taxon>Bacteria</taxon>
        <taxon>Pseudomonadati</taxon>
        <taxon>Pseudomonadota</taxon>
        <taxon>Alphaproteobacteria</taxon>
        <taxon>Rhodobacterales</taxon>
        <taxon>Paracoccaceae</taxon>
        <taxon>Psychromarinibacter</taxon>
    </lineage>
</organism>
<dbReference type="PROSITE" id="PS00905">
    <property type="entry name" value="GTP1_OBG"/>
    <property type="match status" value="1"/>
</dbReference>
<dbReference type="PROSITE" id="PS51710">
    <property type="entry name" value="G_OBG"/>
    <property type="match status" value="1"/>
</dbReference>